<keyword evidence="7" id="KW-1185">Reference proteome</keyword>
<dbReference type="InterPro" id="IPR057358">
    <property type="entry name" value="UBL_ZFAND1-like"/>
</dbReference>
<sequence length="310" mass="34977">MELPHIGKNCQLEHCHSLGIWKLFIDAEVACPLCQQTYCGEHRLPLDHSCSQWSRVDKQLVQCDTCQHLVKAPDAEKLTPEASLEKHKASNCKFYLYPPNGPIPKINRQCTVKGCKDIDPRVGPIRCDGCEEDFCLRHRHPSAHRCKSLNDDEDRKRDRKLAAQEKVAKTFTPPVKKPKIKSVAVKSKNGGMVELMKIKSQAKGSASVPTSSRIYLYVQCPKESKLDFQSVYFDKLNSVGKALDLIADTCKVNNKNHTLSPTDPERLELYKCPEMAVLDKSCSLEKCLKNLDTVLLERQGSVSIEEDNDQ</sequence>
<keyword evidence="3" id="KW-0862">Zinc</keyword>
<gene>
    <name evidence="6" type="ORF">INT47_009591</name>
</gene>
<dbReference type="PROSITE" id="PS51039">
    <property type="entry name" value="ZF_AN1"/>
    <property type="match status" value="1"/>
</dbReference>
<dbReference type="InterPro" id="IPR035896">
    <property type="entry name" value="AN1-like_Znf"/>
</dbReference>
<dbReference type="GO" id="GO:0005737">
    <property type="term" value="C:cytoplasm"/>
    <property type="evidence" value="ECO:0007669"/>
    <property type="project" value="TreeGrafter"/>
</dbReference>
<evidence type="ECO:0000313" key="6">
    <source>
        <dbReference type="EMBL" id="KAG2193158.1"/>
    </source>
</evidence>
<dbReference type="GO" id="GO:0008270">
    <property type="term" value="F:zinc ion binding"/>
    <property type="evidence" value="ECO:0007669"/>
    <property type="project" value="UniProtKB-KW"/>
</dbReference>
<dbReference type="PANTHER" id="PTHR14677:SF20">
    <property type="entry name" value="ZINC FINGER AN1-TYPE CONTAINING 2A-RELATED"/>
    <property type="match status" value="1"/>
</dbReference>
<reference evidence="6" key="1">
    <citation type="submission" date="2020-12" db="EMBL/GenBank/DDBJ databases">
        <title>Metabolic potential, ecology and presence of endohyphal bacteria is reflected in genomic diversity of Mucoromycotina.</title>
        <authorList>
            <person name="Muszewska A."/>
            <person name="Okrasinska A."/>
            <person name="Steczkiewicz K."/>
            <person name="Drgas O."/>
            <person name="Orlowska M."/>
            <person name="Perlinska-Lenart U."/>
            <person name="Aleksandrzak-Piekarczyk T."/>
            <person name="Szatraj K."/>
            <person name="Zielenkiewicz U."/>
            <person name="Pilsyk S."/>
            <person name="Malc E."/>
            <person name="Mieczkowski P."/>
            <person name="Kruszewska J.S."/>
            <person name="Biernat P."/>
            <person name="Pawlowska J."/>
        </authorList>
    </citation>
    <scope>NUCLEOTIDE SEQUENCE</scope>
    <source>
        <strain evidence="6">WA0000017839</strain>
    </source>
</reference>
<dbReference type="Gene3D" id="4.10.1110.10">
    <property type="entry name" value="AN1-like Zinc finger"/>
    <property type="match status" value="2"/>
</dbReference>
<dbReference type="PANTHER" id="PTHR14677">
    <property type="entry name" value="ARSENITE INDUCUBLE RNA ASSOCIATED PROTEIN AIP-1-RELATED"/>
    <property type="match status" value="1"/>
</dbReference>
<evidence type="ECO:0000256" key="2">
    <source>
        <dbReference type="ARBA" id="ARBA00022771"/>
    </source>
</evidence>
<organism evidence="6 7">
    <name type="scientific">Mucor saturninus</name>
    <dbReference type="NCBI Taxonomy" id="64648"/>
    <lineage>
        <taxon>Eukaryota</taxon>
        <taxon>Fungi</taxon>
        <taxon>Fungi incertae sedis</taxon>
        <taxon>Mucoromycota</taxon>
        <taxon>Mucoromycotina</taxon>
        <taxon>Mucoromycetes</taxon>
        <taxon>Mucorales</taxon>
        <taxon>Mucorineae</taxon>
        <taxon>Mucoraceae</taxon>
        <taxon>Mucor</taxon>
    </lineage>
</organism>
<dbReference type="SUPFAM" id="SSF118310">
    <property type="entry name" value="AN1-like Zinc finger"/>
    <property type="match status" value="2"/>
</dbReference>
<dbReference type="InterPro" id="IPR000058">
    <property type="entry name" value="Znf_AN1"/>
</dbReference>
<dbReference type="SMART" id="SM00154">
    <property type="entry name" value="ZnF_AN1"/>
    <property type="match status" value="2"/>
</dbReference>
<dbReference type="OrthoDB" id="431929at2759"/>
<dbReference type="Pfam" id="PF01428">
    <property type="entry name" value="zf-AN1"/>
    <property type="match status" value="2"/>
</dbReference>
<dbReference type="Proteomes" id="UP000603453">
    <property type="component" value="Unassembled WGS sequence"/>
</dbReference>
<evidence type="ECO:0000256" key="1">
    <source>
        <dbReference type="ARBA" id="ARBA00022723"/>
    </source>
</evidence>
<protein>
    <recommendedName>
        <fullName evidence="5">AN1-type domain-containing protein</fullName>
    </recommendedName>
</protein>
<accession>A0A8H7QIL6</accession>
<comment type="caution">
    <text evidence="6">The sequence shown here is derived from an EMBL/GenBank/DDBJ whole genome shotgun (WGS) entry which is preliminary data.</text>
</comment>
<keyword evidence="2 4" id="KW-0863">Zinc-finger</keyword>
<dbReference type="Pfam" id="PF25327">
    <property type="entry name" value="UBL_ZFAND1"/>
    <property type="match status" value="1"/>
</dbReference>
<evidence type="ECO:0000313" key="7">
    <source>
        <dbReference type="Proteomes" id="UP000603453"/>
    </source>
</evidence>
<proteinExistence type="predicted"/>
<name>A0A8H7QIL6_9FUNG</name>
<dbReference type="AlphaFoldDB" id="A0A8H7QIL6"/>
<evidence type="ECO:0000256" key="3">
    <source>
        <dbReference type="ARBA" id="ARBA00022833"/>
    </source>
</evidence>
<evidence type="ECO:0000259" key="5">
    <source>
        <dbReference type="PROSITE" id="PS51039"/>
    </source>
</evidence>
<feature type="domain" description="AN1-type" evidence="5">
    <location>
        <begin position="104"/>
        <end position="154"/>
    </location>
</feature>
<keyword evidence="1" id="KW-0479">Metal-binding</keyword>
<dbReference type="EMBL" id="JAEPRD010000245">
    <property type="protein sequence ID" value="KAG2193158.1"/>
    <property type="molecule type" value="Genomic_DNA"/>
</dbReference>
<evidence type="ECO:0000256" key="4">
    <source>
        <dbReference type="PROSITE-ProRule" id="PRU00449"/>
    </source>
</evidence>